<keyword evidence="7 10" id="KW-0663">Pyridoxal phosphate</keyword>
<dbReference type="Gene3D" id="3.40.640.10">
    <property type="entry name" value="Type I PLP-dependent aspartate aminotransferase-like (Major domain)"/>
    <property type="match status" value="1"/>
</dbReference>
<reference evidence="12" key="1">
    <citation type="submission" date="2007-07" db="EMBL/GenBank/DDBJ databases">
        <title>Complete genome sequence of Campylobacter hominis ATCC BAA-381, a commensal isolated from the human gastrointestinal tract.</title>
        <authorList>
            <person name="Fouts D.E."/>
            <person name="Mongodin E.F."/>
            <person name="Puiu D."/>
            <person name="Sebastian Y."/>
            <person name="Miller W.G."/>
            <person name="Mandrell R.E."/>
            <person name="Nelson K.E."/>
        </authorList>
    </citation>
    <scope>NUCLEOTIDE SEQUENCE [LARGE SCALE GENOMIC DNA]</scope>
    <source>
        <strain evidence="12">ATCC BAA-381 / LMG 19568 / NCTC 13146 / CH001A</strain>
    </source>
</reference>
<dbReference type="GO" id="GO:0005524">
    <property type="term" value="F:ATP binding"/>
    <property type="evidence" value="ECO:0007669"/>
    <property type="project" value="UniProtKB-UniRule"/>
</dbReference>
<dbReference type="NCBIfam" id="TIGR00347">
    <property type="entry name" value="bioD"/>
    <property type="match status" value="1"/>
</dbReference>
<dbReference type="EMBL" id="CP000776">
    <property type="protein sequence ID" value="ABS52358.1"/>
    <property type="molecule type" value="Genomic_DNA"/>
</dbReference>
<evidence type="ECO:0000256" key="4">
    <source>
        <dbReference type="ARBA" id="ARBA00022679"/>
    </source>
</evidence>
<comment type="subcellular location">
    <subcellularLocation>
        <location evidence="9">Cytoplasm</location>
    </subcellularLocation>
</comment>
<comment type="pathway">
    <text evidence="2 10">Cofactor biosynthesis; biotin biosynthesis; 7,8-diaminononanoate from 8-amino-7-oxononanoate (SAM route): step 1/1.</text>
</comment>
<dbReference type="EC" id="2.6.1.62" evidence="10"/>
<dbReference type="AlphaFoldDB" id="A7I190"/>
<feature type="site" description="Participates in the substrate recognition with KAPA and in a stacking interaction with the adenine ring of SAM" evidence="10">
    <location>
        <position position="238"/>
    </location>
</feature>
<evidence type="ECO:0000256" key="3">
    <source>
        <dbReference type="ARBA" id="ARBA00022576"/>
    </source>
</evidence>
<dbReference type="RefSeq" id="WP_012108568.1">
    <property type="nucleotide sequence ID" value="NC_009714.1"/>
</dbReference>
<keyword evidence="9" id="KW-0547">Nucleotide-binding</keyword>
<feature type="binding site" evidence="10">
    <location>
        <begin position="526"/>
        <end position="527"/>
    </location>
    <ligand>
        <name>pyridoxal 5'-phosphate</name>
        <dbReference type="ChEBI" id="CHEBI:597326"/>
    </ligand>
</feature>
<sequence>MRQIFITATDTDMGKTFVTTAILKAFLDAEFEAVAIKPVQTGCEIKNGKMEAPDVSVYKKANKNNDYEPLYAFKFPASPHFSASLENSKIELDKILTYVKEFEKKHEILLVEGAGGLFVPLNENENFIDLMQILNYETVLVCKNVLGMINHTLLSIEALKMRGVDIRVLVVNFHDEQDTIAKSNLEYLKAHFNGIIVVLNKNETLKSASEKFKILTDNVPKKEQIDLEFDKKHLWHPYTSALNPLKAHGVKFAKGNKIYTDDGCLIDGMSSWWCAVNGYNNAVLNEVAISQINKFSHIMFGGLTHAPAINLGKKLLEILPEFDYVFYCDSGSVSVEVAMKMALQYQQNFDKNKTKFLTVLGGYHGDTFGAMSVCDPVNGMHFLFKDFLAKNLFAPRPNCPFDKPFDKKCLSEFDEIFSAHKDEIAAIILEPIVQGAGGMWFYHPKFLEHLRDICDKNGILLIFDEIATGFGRTGKMFAYNYTNIVPDIICIGKAMTGGFMSFAATLANKKTAHGISKNGGVFMHGPTFMANPLACAVAVKNIEILQDSNLEQNVSRIEKILKENLAKCKEISSVADVRVLGAIGVVEMKECVNVEALQEFFIQKGVFIRPFAKNIYIMPPFITPNNDLLKLCNAIYEAIKLKKFQF</sequence>
<dbReference type="InterPro" id="IPR004472">
    <property type="entry name" value="DTB_synth_BioD"/>
</dbReference>
<dbReference type="OrthoDB" id="9801834at2"/>
<evidence type="ECO:0000256" key="7">
    <source>
        <dbReference type="ARBA" id="ARBA00022898"/>
    </source>
</evidence>
<organism evidence="11 12">
    <name type="scientific">Campylobacter hominis (strain ATCC BAA-381 / DSM 21671 / CCUG 45161 / LMG 19568 / NCTC 13146 / CH001A)</name>
    <dbReference type="NCBI Taxonomy" id="360107"/>
    <lineage>
        <taxon>Bacteria</taxon>
        <taxon>Pseudomonadati</taxon>
        <taxon>Campylobacterota</taxon>
        <taxon>Epsilonproteobacteria</taxon>
        <taxon>Campylobacterales</taxon>
        <taxon>Campylobacteraceae</taxon>
        <taxon>Campylobacter</taxon>
    </lineage>
</organism>
<comment type="pathway">
    <text evidence="9">Cofactor biosynthesis; biotin biosynthesis; biotin from 7,8-diaminononanoate: step 1/2.</text>
</comment>
<comment type="caution">
    <text evidence="9">Lacks conserved residue(s) required for the propagation of feature annotation.</text>
</comment>
<feature type="binding site" evidence="9">
    <location>
        <begin position="112"/>
        <end position="115"/>
    </location>
    <ligand>
        <name>ATP</name>
        <dbReference type="ChEBI" id="CHEBI:30616"/>
    </ligand>
</feature>
<dbReference type="KEGG" id="cha:CHAB381_0700"/>
<keyword evidence="3 10" id="KW-0032">Aminotransferase</keyword>
<keyword evidence="9" id="KW-0963">Cytoplasm</keyword>
<evidence type="ECO:0000256" key="10">
    <source>
        <dbReference type="HAMAP-Rule" id="MF_00834"/>
    </source>
</evidence>
<feature type="binding site" evidence="10">
    <location>
        <position position="609"/>
    </location>
    <ligand>
        <name>substrate</name>
    </ligand>
</feature>
<dbReference type="FunFam" id="3.40.640.10:FF:000004">
    <property type="entry name" value="Acetylornithine aminotransferase"/>
    <property type="match status" value="1"/>
</dbReference>
<feature type="binding site" evidence="9">
    <location>
        <position position="41"/>
    </location>
    <ligand>
        <name>substrate</name>
    </ligand>
</feature>
<dbReference type="PANTHER" id="PTHR42684">
    <property type="entry name" value="ADENOSYLMETHIONINE-8-AMINO-7-OXONONANOATE AMINOTRANSFERASE"/>
    <property type="match status" value="1"/>
</dbReference>
<dbReference type="CDD" id="cd03109">
    <property type="entry name" value="DTBS"/>
    <property type="match status" value="1"/>
</dbReference>
<protein>
    <recommendedName>
        <fullName evidence="9 10">Multifunctional fusion protein</fullName>
    </recommendedName>
    <domain>
        <recommendedName>
            <fullName evidence="10">Adenosylmethionine-8-amino-7-oxononanoate aminotransferase</fullName>
            <ecNumber evidence="10">2.6.1.62</ecNumber>
        </recommendedName>
        <alternativeName>
            <fullName evidence="10">7,8-diamino-pelargonic acid aminotransferase</fullName>
        </alternativeName>
        <alternativeName>
            <fullName evidence="10">7,8-diaminononanoate synthase</fullName>
        </alternativeName>
        <alternativeName>
            <fullName evidence="10">Diaminopelargonic acid synthase</fullName>
            <shortName evidence="10">DANS</shortName>
            <shortName evidence="10">DAPA AT</shortName>
            <shortName evidence="10">DAPA aminotransferase</shortName>
        </alternativeName>
    </domain>
    <domain>
        <recommendedName>
            <fullName evidence="9">ATP-dependent dethiobiotin synthetase BioD</fullName>
            <ecNumber evidence="9">6.3.3.3</ecNumber>
        </recommendedName>
        <alternativeName>
            <fullName evidence="9">DTB synthetase</fullName>
        </alternativeName>
        <alternativeName>
            <fullName evidence="9">Dethiobiotin synthase</fullName>
            <shortName evidence="9">DTBS</shortName>
        </alternativeName>
    </domain>
</protein>
<feature type="binding site" evidence="10">
    <location>
        <position position="525"/>
    </location>
    <ligand>
        <name>substrate</name>
    </ligand>
</feature>
<dbReference type="InterPro" id="IPR027417">
    <property type="entry name" value="P-loop_NTPase"/>
</dbReference>
<dbReference type="Gene3D" id="3.40.50.300">
    <property type="entry name" value="P-loop containing nucleotide triphosphate hydrolases"/>
    <property type="match status" value="1"/>
</dbReference>
<dbReference type="STRING" id="360107.CHAB381_0700"/>
<gene>
    <name evidence="9" type="primary">bioD</name>
    <name evidence="10" type="synonym">bioA</name>
    <name evidence="11" type="ordered locus">CHAB381_0700</name>
</gene>
<feature type="binding site" evidence="10">
    <location>
        <begin position="331"/>
        <end position="332"/>
    </location>
    <ligand>
        <name>pyridoxal 5'-phosphate</name>
        <dbReference type="ChEBI" id="CHEBI:597326"/>
    </ligand>
</feature>
<comment type="subunit">
    <text evidence="9">Homodimer.</text>
</comment>
<dbReference type="NCBIfam" id="TIGR00508">
    <property type="entry name" value="bioA"/>
    <property type="match status" value="1"/>
</dbReference>
<keyword evidence="9" id="KW-0436">Ligase</keyword>
<evidence type="ECO:0000256" key="5">
    <source>
        <dbReference type="ARBA" id="ARBA00022691"/>
    </source>
</evidence>
<keyword evidence="9" id="KW-0067">ATP-binding</keyword>
<comment type="catalytic activity">
    <reaction evidence="9">
        <text>(7R,8S)-7,8-diammoniononanoate + CO2 + ATP = (4R,5S)-dethiobiotin + ADP + phosphate + 3 H(+)</text>
        <dbReference type="Rhea" id="RHEA:15805"/>
        <dbReference type="ChEBI" id="CHEBI:15378"/>
        <dbReference type="ChEBI" id="CHEBI:16526"/>
        <dbReference type="ChEBI" id="CHEBI:30616"/>
        <dbReference type="ChEBI" id="CHEBI:43474"/>
        <dbReference type="ChEBI" id="CHEBI:149469"/>
        <dbReference type="ChEBI" id="CHEBI:149473"/>
        <dbReference type="ChEBI" id="CHEBI:456216"/>
        <dbReference type="EC" id="6.3.3.3"/>
    </reaction>
</comment>
<dbReference type="Pfam" id="PF13500">
    <property type="entry name" value="AAA_26"/>
    <property type="match status" value="1"/>
</dbReference>
<dbReference type="PROSITE" id="PS00600">
    <property type="entry name" value="AA_TRANSFER_CLASS_3"/>
    <property type="match status" value="1"/>
</dbReference>
<feature type="active site" evidence="9">
    <location>
        <position position="37"/>
    </location>
</feature>
<feature type="binding site" evidence="10">
    <location>
        <position position="272"/>
    </location>
    <ligand>
        <name>substrate</name>
    </ligand>
</feature>
<proteinExistence type="inferred from homology"/>
<dbReference type="HAMAP" id="MF_00336">
    <property type="entry name" value="BioD"/>
    <property type="match status" value="1"/>
</dbReference>
<dbReference type="Pfam" id="PF00202">
    <property type="entry name" value="Aminotran_3"/>
    <property type="match status" value="1"/>
</dbReference>
<dbReference type="EC" id="6.3.3.3" evidence="9"/>
<comment type="function">
    <text evidence="10">Catalyzes the transfer of the alpha-amino group from S-adenosyl-L-methionine (SAM) to 7-keto-8-aminopelargonic acid (KAPA) to form 7,8-diaminopelargonic acid (DAPA). It is the only aminotransferase known to utilize SAM as an amino donor.</text>
</comment>
<dbReference type="GO" id="GO:0030170">
    <property type="term" value="F:pyridoxal phosphate binding"/>
    <property type="evidence" value="ECO:0007669"/>
    <property type="project" value="UniProtKB-UniRule"/>
</dbReference>
<keyword evidence="9" id="KW-0479">Metal-binding</keyword>
<comment type="function">
    <text evidence="9">Catalyzes a mechanistically unusual reaction, the ATP-dependent insertion of CO2 between the N7 and N8 nitrogen atoms of 7,8-diaminopelargonic acid (DAPA, also called 7,8-diammoniononanoate) to form a ureido ring.</text>
</comment>
<feature type="binding site" evidence="9">
    <location>
        <position position="16"/>
    </location>
    <ligand>
        <name>Mg(2+)</name>
        <dbReference type="ChEBI" id="CHEBI:18420"/>
    </ligand>
</feature>
<feature type="binding site" evidence="10">
    <location>
        <position position="493"/>
    </location>
    <ligand>
        <name>substrate</name>
    </ligand>
</feature>
<dbReference type="InterPro" id="IPR015421">
    <property type="entry name" value="PyrdxlP-dep_Trfase_major"/>
</dbReference>
<dbReference type="Proteomes" id="UP000002407">
    <property type="component" value="Chromosome"/>
</dbReference>
<dbReference type="InterPro" id="IPR005815">
    <property type="entry name" value="BioA"/>
</dbReference>
<dbReference type="SUPFAM" id="SSF53383">
    <property type="entry name" value="PLP-dependent transferases"/>
    <property type="match status" value="1"/>
</dbReference>
<dbReference type="Gene3D" id="3.90.1150.10">
    <property type="entry name" value="Aspartate Aminotransferase, domain 1"/>
    <property type="match status" value="1"/>
</dbReference>
<feature type="binding site" evidence="9">
    <location>
        <position position="54"/>
    </location>
    <ligand>
        <name>Mg(2+)</name>
        <dbReference type="ChEBI" id="CHEBI:18420"/>
    </ligand>
</feature>
<comment type="similarity">
    <text evidence="10">Belongs to the class-III pyridoxal-phosphate-dependent aminotransferase family. BioA subfamily.</text>
</comment>
<dbReference type="NCBIfam" id="NF004624">
    <property type="entry name" value="PRK05964.1"/>
    <property type="match status" value="1"/>
</dbReference>
<feature type="modified residue" description="N6-(pyridoxal phosphate)lysine" evidence="10">
    <location>
        <position position="493"/>
    </location>
</feature>
<evidence type="ECO:0000313" key="12">
    <source>
        <dbReference type="Proteomes" id="UP000002407"/>
    </source>
</evidence>
<dbReference type="eggNOG" id="COG0161">
    <property type="taxonomic scope" value="Bacteria"/>
</dbReference>
<comment type="similarity">
    <text evidence="9">Belongs to the dethiobiotin synthetase family.</text>
</comment>
<feature type="binding site" evidence="9">
    <location>
        <position position="54"/>
    </location>
    <ligand>
        <name>ATP</name>
        <dbReference type="ChEBI" id="CHEBI:30616"/>
    </ligand>
</feature>
<dbReference type="PANTHER" id="PTHR42684:SF17">
    <property type="entry name" value="ADENOSYLMETHIONINE-8-AMINO-7-OXONONANOATE AMINOTRANSFERASE"/>
    <property type="match status" value="1"/>
</dbReference>
<evidence type="ECO:0000256" key="9">
    <source>
        <dbReference type="HAMAP-Rule" id="MF_00336"/>
    </source>
</evidence>
<comment type="cofactor">
    <cofactor evidence="1 10">
        <name>pyridoxal 5'-phosphate</name>
        <dbReference type="ChEBI" id="CHEBI:597326"/>
    </cofactor>
</comment>
<dbReference type="SUPFAM" id="SSF52540">
    <property type="entry name" value="P-loop containing nucleoside triphosphate hydrolases"/>
    <property type="match status" value="1"/>
</dbReference>
<dbReference type="UniPathway" id="UPA00078">
    <property type="reaction ID" value="UER00160"/>
</dbReference>
<dbReference type="GO" id="GO:0009102">
    <property type="term" value="P:biotin biosynthetic process"/>
    <property type="evidence" value="ECO:0007669"/>
    <property type="project" value="UniProtKB-UniRule"/>
</dbReference>
<accession>A7I190</accession>
<keyword evidence="12" id="KW-1185">Reference proteome</keyword>
<feature type="binding site" evidence="10">
    <location>
        <position position="363"/>
    </location>
    <ligand>
        <name>substrate</name>
    </ligand>
</feature>
<evidence type="ECO:0000256" key="6">
    <source>
        <dbReference type="ARBA" id="ARBA00022756"/>
    </source>
</evidence>
<dbReference type="InterPro" id="IPR049704">
    <property type="entry name" value="Aminotrans_3_PPA_site"/>
</dbReference>
<dbReference type="InterPro" id="IPR015422">
    <property type="entry name" value="PyrdxlP-dep_Trfase_small"/>
</dbReference>
<dbReference type="HOGENOM" id="CLU_017154_1_0_7"/>
<evidence type="ECO:0000313" key="11">
    <source>
        <dbReference type="EMBL" id="ABS52358.1"/>
    </source>
</evidence>
<keyword evidence="5 10" id="KW-0949">S-adenosyl-L-methionine</keyword>
<dbReference type="GO" id="GO:0005737">
    <property type="term" value="C:cytoplasm"/>
    <property type="evidence" value="ECO:0007669"/>
    <property type="project" value="UniProtKB-SubCell"/>
</dbReference>
<dbReference type="InterPro" id="IPR015424">
    <property type="entry name" value="PyrdxlP-dep_Trfase"/>
</dbReference>
<dbReference type="InterPro" id="IPR005814">
    <property type="entry name" value="Aminotrans_3"/>
</dbReference>
<keyword evidence="6 9" id="KW-0093">Biotin biosynthesis</keyword>
<feature type="binding site" evidence="9">
    <location>
        <position position="112"/>
    </location>
    <ligand>
        <name>Mg(2+)</name>
        <dbReference type="ChEBI" id="CHEBI:18420"/>
    </ligand>
</feature>
<dbReference type="CDD" id="cd00610">
    <property type="entry name" value="OAT_like"/>
    <property type="match status" value="1"/>
</dbReference>
<feature type="binding site" evidence="10">
    <location>
        <position position="464"/>
    </location>
    <ligand>
        <name>pyridoxal 5'-phosphate</name>
        <dbReference type="ChEBI" id="CHEBI:597326"/>
    </ligand>
</feature>
<comment type="cofactor">
    <cofactor evidence="9">
        <name>Mg(2+)</name>
        <dbReference type="ChEBI" id="CHEBI:18420"/>
    </cofactor>
</comment>
<dbReference type="GO" id="GO:0004015">
    <property type="term" value="F:adenosylmethionine-8-amino-7-oxononanoate transaminase activity"/>
    <property type="evidence" value="ECO:0007669"/>
    <property type="project" value="UniProtKB-UniRule"/>
</dbReference>
<dbReference type="GO" id="GO:0000287">
    <property type="term" value="F:magnesium ion binding"/>
    <property type="evidence" value="ECO:0007669"/>
    <property type="project" value="UniProtKB-UniRule"/>
</dbReference>
<comment type="catalytic activity">
    <reaction evidence="8 10">
        <text>(8S)-8-amino-7-oxononanoate + S-adenosyl-L-methionine = S-adenosyl-4-methylsulfanyl-2-oxobutanoate + (7R,8S)-7,8-diammoniononanoate</text>
        <dbReference type="Rhea" id="RHEA:16861"/>
        <dbReference type="ChEBI" id="CHEBI:16490"/>
        <dbReference type="ChEBI" id="CHEBI:59789"/>
        <dbReference type="ChEBI" id="CHEBI:149468"/>
        <dbReference type="ChEBI" id="CHEBI:149469"/>
        <dbReference type="EC" id="2.6.1.62"/>
    </reaction>
</comment>
<name>A7I190_CAMHC</name>
<evidence type="ECO:0000256" key="2">
    <source>
        <dbReference type="ARBA" id="ARBA00005063"/>
    </source>
</evidence>
<keyword evidence="4 10" id="KW-0808">Transferase</keyword>
<dbReference type="GO" id="GO:0004141">
    <property type="term" value="F:dethiobiotin synthase activity"/>
    <property type="evidence" value="ECO:0007669"/>
    <property type="project" value="UniProtKB-UniRule"/>
</dbReference>
<evidence type="ECO:0000256" key="1">
    <source>
        <dbReference type="ARBA" id="ARBA00001933"/>
    </source>
</evidence>
<keyword evidence="9" id="KW-0460">Magnesium</keyword>
<evidence type="ECO:0000256" key="8">
    <source>
        <dbReference type="ARBA" id="ARBA00048449"/>
    </source>
</evidence>
<dbReference type="HAMAP" id="MF_00834">
    <property type="entry name" value="BioA"/>
    <property type="match status" value="1"/>
</dbReference>